<evidence type="ECO:0000313" key="1">
    <source>
        <dbReference type="EMBL" id="TXB62765.1"/>
    </source>
</evidence>
<dbReference type="RefSeq" id="WP_147167867.1">
    <property type="nucleotide sequence ID" value="NZ_VOOR01000024.1"/>
</dbReference>
<keyword evidence="2" id="KW-1185">Reference proteome</keyword>
<dbReference type="Proteomes" id="UP000321580">
    <property type="component" value="Unassembled WGS sequence"/>
</dbReference>
<gene>
    <name evidence="1" type="ORF">FRY97_12445</name>
</gene>
<dbReference type="EMBL" id="VOOR01000024">
    <property type="protein sequence ID" value="TXB62765.1"/>
    <property type="molecule type" value="Genomic_DNA"/>
</dbReference>
<reference evidence="1 2" key="1">
    <citation type="submission" date="2019-08" db="EMBL/GenBank/DDBJ databases">
        <title>Genome of Phaeodactylibacter luteus.</title>
        <authorList>
            <person name="Bowman J.P."/>
        </authorList>
    </citation>
    <scope>NUCLEOTIDE SEQUENCE [LARGE SCALE GENOMIC DNA]</scope>
    <source>
        <strain evidence="1 2">KCTC 42180</strain>
    </source>
</reference>
<dbReference type="OrthoDB" id="1222242at2"/>
<dbReference type="AlphaFoldDB" id="A0A5C6RLD2"/>
<proteinExistence type="predicted"/>
<accession>A0A5C6RLD2</accession>
<sequence>MKGNVPSRKKEPIPVRKPLLNYLKRHNRSTQLPLQYEDLLRYESSVPLIDQSGQDTLWETVYYSQSDYKEVNEAMKRIYALLKTDGDVEVLDHLTVARIDFCTFGNTKPFRVRIINRLNDNYDHFYIKKADASRIYGLELEDLLSPNRVTYLLQDKTLIEEHVAGIPGDDFMKRNLEDTPFNQIRIAKEFIKFNERCFVRLLGDMRAYNYVIDITPDIEGSQFRMRAIDFDQQSFEGRKSFYLPQYFKENNPIIFLGMGHMAPETVKQYQLEERSMIAARVKASKEQFTELMDVMVDDELSTPGKTLQLAEELAYHHKNNRFLDCRTMGELVLTNIQLLLEKDFKQSILSFQGGG</sequence>
<evidence type="ECO:0000313" key="2">
    <source>
        <dbReference type="Proteomes" id="UP000321580"/>
    </source>
</evidence>
<protein>
    <submittedName>
        <fullName evidence="1">Uncharacterized protein</fullName>
    </submittedName>
</protein>
<comment type="caution">
    <text evidence="1">The sequence shown here is derived from an EMBL/GenBank/DDBJ whole genome shotgun (WGS) entry which is preliminary data.</text>
</comment>
<organism evidence="1 2">
    <name type="scientific">Phaeodactylibacter luteus</name>
    <dbReference type="NCBI Taxonomy" id="1564516"/>
    <lineage>
        <taxon>Bacteria</taxon>
        <taxon>Pseudomonadati</taxon>
        <taxon>Bacteroidota</taxon>
        <taxon>Saprospiria</taxon>
        <taxon>Saprospirales</taxon>
        <taxon>Haliscomenobacteraceae</taxon>
        <taxon>Phaeodactylibacter</taxon>
    </lineage>
</organism>
<name>A0A5C6RLD2_9BACT</name>